<keyword evidence="7" id="KW-0175">Coiled coil</keyword>
<feature type="transmembrane region" description="Helical" evidence="9">
    <location>
        <begin position="109"/>
        <end position="133"/>
    </location>
</feature>
<evidence type="ECO:0000256" key="1">
    <source>
        <dbReference type="ARBA" id="ARBA00004211"/>
    </source>
</evidence>
<evidence type="ECO:0000256" key="7">
    <source>
        <dbReference type="SAM" id="Coils"/>
    </source>
</evidence>
<dbReference type="OrthoDB" id="158360at2759"/>
<dbReference type="Gene3D" id="1.20.5.110">
    <property type="match status" value="1"/>
</dbReference>
<feature type="transmembrane region" description="Helical" evidence="9">
    <location>
        <begin position="55"/>
        <end position="79"/>
    </location>
</feature>
<evidence type="ECO:0000256" key="9">
    <source>
        <dbReference type="SAM" id="Phobius"/>
    </source>
</evidence>
<keyword evidence="3 9" id="KW-0812">Transmembrane</keyword>
<name>A0A0N1H530_9EURO</name>
<dbReference type="GO" id="GO:0005789">
    <property type="term" value="C:endoplasmic reticulum membrane"/>
    <property type="evidence" value="ECO:0007669"/>
    <property type="project" value="TreeGrafter"/>
</dbReference>
<dbReference type="EMBL" id="LFJN01000011">
    <property type="protein sequence ID" value="KPI40677.1"/>
    <property type="molecule type" value="Genomic_DNA"/>
</dbReference>
<dbReference type="Pfam" id="PF12352">
    <property type="entry name" value="V-SNARE_C"/>
    <property type="match status" value="1"/>
</dbReference>
<keyword evidence="2" id="KW-0813">Transport</keyword>
<dbReference type="CDD" id="cd15863">
    <property type="entry name" value="SNARE_GS27"/>
    <property type="match status" value="1"/>
</dbReference>
<dbReference type="GO" id="GO:0012507">
    <property type="term" value="C:ER to Golgi transport vesicle membrane"/>
    <property type="evidence" value="ECO:0007669"/>
    <property type="project" value="TreeGrafter"/>
</dbReference>
<evidence type="ECO:0000256" key="4">
    <source>
        <dbReference type="ARBA" id="ARBA00022927"/>
    </source>
</evidence>
<keyword evidence="5 9" id="KW-1133">Transmembrane helix</keyword>
<dbReference type="STRING" id="1664694.A0A0N1H530"/>
<dbReference type="GO" id="GO:0006888">
    <property type="term" value="P:endoplasmic reticulum to Golgi vesicle-mediated transport"/>
    <property type="evidence" value="ECO:0007669"/>
    <property type="project" value="TreeGrafter"/>
</dbReference>
<feature type="region of interest" description="Disordered" evidence="8">
    <location>
        <begin position="350"/>
        <end position="403"/>
    </location>
</feature>
<dbReference type="GO" id="GO:0000149">
    <property type="term" value="F:SNARE binding"/>
    <property type="evidence" value="ECO:0007669"/>
    <property type="project" value="TreeGrafter"/>
</dbReference>
<evidence type="ECO:0000313" key="11">
    <source>
        <dbReference type="Proteomes" id="UP000038010"/>
    </source>
</evidence>
<comment type="subcellular location">
    <subcellularLocation>
        <location evidence="1">Membrane</location>
        <topology evidence="1">Single-pass type IV membrane protein</topology>
    </subcellularLocation>
</comment>
<dbReference type="GO" id="GO:0031201">
    <property type="term" value="C:SNARE complex"/>
    <property type="evidence" value="ECO:0007669"/>
    <property type="project" value="TreeGrafter"/>
</dbReference>
<gene>
    <name evidence="10" type="ORF">AB675_10751</name>
</gene>
<dbReference type="AlphaFoldDB" id="A0A0N1H530"/>
<feature type="compositionally biased region" description="Polar residues" evidence="8">
    <location>
        <begin position="1"/>
        <end position="12"/>
    </location>
</feature>
<feature type="transmembrane region" description="Helical" evidence="9">
    <location>
        <begin position="204"/>
        <end position="228"/>
    </location>
</feature>
<evidence type="ECO:0000256" key="8">
    <source>
        <dbReference type="SAM" id="MobiDB-lite"/>
    </source>
</evidence>
<dbReference type="GeneID" id="28731422"/>
<feature type="coiled-coil region" evidence="7">
    <location>
        <begin position="315"/>
        <end position="342"/>
    </location>
</feature>
<evidence type="ECO:0000256" key="2">
    <source>
        <dbReference type="ARBA" id="ARBA00022448"/>
    </source>
</evidence>
<dbReference type="GO" id="GO:0005794">
    <property type="term" value="C:Golgi apparatus"/>
    <property type="evidence" value="ECO:0007669"/>
    <property type="project" value="TreeGrafter"/>
</dbReference>
<accession>A0A0N1H530</accession>
<keyword evidence="6 9" id="KW-0472">Membrane</keyword>
<feature type="transmembrane region" description="Helical" evidence="9">
    <location>
        <begin position="478"/>
        <end position="498"/>
    </location>
</feature>
<keyword evidence="4" id="KW-0653">Protein transport</keyword>
<evidence type="ECO:0000256" key="6">
    <source>
        <dbReference type="ARBA" id="ARBA00023136"/>
    </source>
</evidence>
<evidence type="ECO:0000313" key="10">
    <source>
        <dbReference type="EMBL" id="KPI40677.1"/>
    </source>
</evidence>
<keyword evidence="11" id="KW-1185">Reference proteome</keyword>
<dbReference type="VEuPathDB" id="FungiDB:AB675_10751"/>
<dbReference type="GO" id="GO:0031902">
    <property type="term" value="C:late endosome membrane"/>
    <property type="evidence" value="ECO:0007669"/>
    <property type="project" value="TreeGrafter"/>
</dbReference>
<dbReference type="PANTHER" id="PTHR21230:SF1">
    <property type="entry name" value="GOLGI SNAP RECEPTOR COMPLEX MEMBER 2"/>
    <property type="match status" value="1"/>
</dbReference>
<proteinExistence type="predicted"/>
<evidence type="ECO:0000256" key="5">
    <source>
        <dbReference type="ARBA" id="ARBA00022989"/>
    </source>
</evidence>
<dbReference type="GO" id="GO:0015031">
    <property type="term" value="P:protein transport"/>
    <property type="evidence" value="ECO:0007669"/>
    <property type="project" value="UniProtKB-KW"/>
</dbReference>
<dbReference type="RefSeq" id="XP_018000640.1">
    <property type="nucleotide sequence ID" value="XM_018139542.1"/>
</dbReference>
<dbReference type="GO" id="GO:0005484">
    <property type="term" value="F:SNAP receptor activity"/>
    <property type="evidence" value="ECO:0007669"/>
    <property type="project" value="TreeGrafter"/>
</dbReference>
<sequence length="499" mass="55077">MEPFRHQSSGPPSSHARRTLLADPHSMSLPSSSKTRGRLSRLPGKHVGIPHAFRVVLRFLSFALSATIIGLLVHSLVLYHKTAQDRWKYPKGTMLPAWPPTAPTWRPTYLLLGASAVAAVLNVLALVTLLGMFRKARASVFGPLAAITSCGVAFALAVAAAAYWKAWDTGKKSQNDIWTWTCTHKEYEVKGGVTFLTVCHELTYVWYASIAVAVLELINLSACLYNTVQLKIIREEGRSVTGAYTPIEKQGLNPLFNSALKQSTNLRRDLDTFASAPSTASPALQGQISTTLTSFARTLDDYQNLSRSELNAEKKDKAVERIKNFRGDLASYRAQYDHLKKEREAAIHVGQKSELLGRRPHHAATPENPYAHASSNSRGGGGPFAPAHGNTQDGLSFSGGQGNFSREEHALREQNFFATANTQLDEFLDRGRAVLGDLGQQREILKGTQKRLYSVANTLGISGDTIRMVERRAMQDKWIFWGGVAVFFTFCGLVLYFLR</sequence>
<dbReference type="PANTHER" id="PTHR21230">
    <property type="entry name" value="VESICLE TRANSPORT V-SNARE PROTEIN VTI1-RELATED"/>
    <property type="match status" value="1"/>
</dbReference>
<dbReference type="FunFam" id="1.20.5.110:FF:000054">
    <property type="entry name" value="Protein transport protein BOS1"/>
    <property type="match status" value="1"/>
</dbReference>
<comment type="caution">
    <text evidence="10">The sequence shown here is derived from an EMBL/GenBank/DDBJ whole genome shotgun (WGS) entry which is preliminary data.</text>
</comment>
<evidence type="ECO:0000256" key="3">
    <source>
        <dbReference type="ARBA" id="ARBA00022692"/>
    </source>
</evidence>
<feature type="region of interest" description="Disordered" evidence="8">
    <location>
        <begin position="1"/>
        <end position="41"/>
    </location>
</feature>
<organism evidence="10 11">
    <name type="scientific">Cyphellophora attinorum</name>
    <dbReference type="NCBI Taxonomy" id="1664694"/>
    <lineage>
        <taxon>Eukaryota</taxon>
        <taxon>Fungi</taxon>
        <taxon>Dikarya</taxon>
        <taxon>Ascomycota</taxon>
        <taxon>Pezizomycotina</taxon>
        <taxon>Eurotiomycetes</taxon>
        <taxon>Chaetothyriomycetidae</taxon>
        <taxon>Chaetothyriales</taxon>
        <taxon>Cyphellophoraceae</taxon>
        <taxon>Cyphellophora</taxon>
    </lineage>
</organism>
<protein>
    <submittedName>
        <fullName evidence="10">Protein transport protein BOS1</fullName>
    </submittedName>
</protein>
<dbReference type="GO" id="GO:0006906">
    <property type="term" value="P:vesicle fusion"/>
    <property type="evidence" value="ECO:0007669"/>
    <property type="project" value="TreeGrafter"/>
</dbReference>
<dbReference type="Proteomes" id="UP000038010">
    <property type="component" value="Unassembled WGS sequence"/>
</dbReference>
<feature type="transmembrane region" description="Helical" evidence="9">
    <location>
        <begin position="140"/>
        <end position="164"/>
    </location>
</feature>
<reference evidence="10 11" key="1">
    <citation type="submission" date="2015-06" db="EMBL/GenBank/DDBJ databases">
        <title>Draft genome of the ant-associated black yeast Phialophora attae CBS 131958.</title>
        <authorList>
            <person name="Moreno L.F."/>
            <person name="Stielow B.J."/>
            <person name="de Hoog S."/>
            <person name="Vicente V.A."/>
            <person name="Weiss V.A."/>
            <person name="de Vries M."/>
            <person name="Cruz L.M."/>
            <person name="Souza E.M."/>
        </authorList>
    </citation>
    <scope>NUCLEOTIDE SEQUENCE [LARGE SCALE GENOMIC DNA]</scope>
    <source>
        <strain evidence="10 11">CBS 131958</strain>
    </source>
</reference>